<dbReference type="PANTHER" id="PTHR44656:SF7">
    <property type="entry name" value="DEHYDROGENASE_REDUCTASE SDR FAMILY MEMBER 12"/>
    <property type="match status" value="1"/>
</dbReference>
<dbReference type="OrthoDB" id="417891at2759"/>
<dbReference type="PRINTS" id="PR00081">
    <property type="entry name" value="GDHRDH"/>
</dbReference>
<keyword evidence="3" id="KW-1185">Reference proteome</keyword>
<reference evidence="2" key="1">
    <citation type="journal article" date="2020" name="bioRxiv">
        <title>Comparative genomics of Chlamydomonas.</title>
        <authorList>
            <person name="Craig R.J."/>
            <person name="Hasan A.R."/>
            <person name="Ness R.W."/>
            <person name="Keightley P.D."/>
        </authorList>
    </citation>
    <scope>NUCLEOTIDE SEQUENCE</scope>
    <source>
        <strain evidence="2">CCAP 11/70</strain>
    </source>
</reference>
<dbReference type="PANTHER" id="PTHR44656">
    <property type="entry name" value="DEHYDROGENASE/REDUCTASE SDR FAMILY MEMBER 12"/>
    <property type="match status" value="1"/>
</dbReference>
<dbReference type="EMBL" id="JAEHOE010000023">
    <property type="protein sequence ID" value="KAG2495647.1"/>
    <property type="molecule type" value="Genomic_DNA"/>
</dbReference>
<dbReference type="InterPro" id="IPR036291">
    <property type="entry name" value="NAD(P)-bd_dom_sf"/>
</dbReference>
<dbReference type="SUPFAM" id="SSF51735">
    <property type="entry name" value="NAD(P)-binding Rossmann-fold domains"/>
    <property type="match status" value="1"/>
</dbReference>
<evidence type="ECO:0000313" key="3">
    <source>
        <dbReference type="Proteomes" id="UP000612055"/>
    </source>
</evidence>
<dbReference type="Gene3D" id="3.40.50.720">
    <property type="entry name" value="NAD(P)-binding Rossmann-like Domain"/>
    <property type="match status" value="1"/>
</dbReference>
<protein>
    <recommendedName>
        <fullName evidence="4">Dehydrogenase/reductase SDR family member 12</fullName>
    </recommendedName>
</protein>
<comment type="caution">
    <text evidence="2">The sequence shown here is derived from an EMBL/GenBank/DDBJ whole genome shotgun (WGS) entry which is preliminary data.</text>
</comment>
<dbReference type="Proteomes" id="UP000612055">
    <property type="component" value="Unassembled WGS sequence"/>
</dbReference>
<dbReference type="Pfam" id="PF00106">
    <property type="entry name" value="adh_short"/>
    <property type="match status" value="1"/>
</dbReference>
<sequence length="367" mass="38779">MGLLRNFSFMIFGKGNFSRQAFAKLAAKDEWKQTNDTVMTRDLKGKVALVTGANSGIGLEVCKELAKKGASLYMVCRDKGRGQAAVDRVRTDSGNEDVHLQLCDVSSLASVSALVREWEAAGRPLHLLVNNAGVLLHEYTPSPDGFETSFATHCLGALALTAGLQPLLARGVAAGGAGAGAAGSSRVVWVSSGGMYTQPLCSTDPRLTNKDLERKYDGMAAYSRDKRRQVALAEALARKWTSSGVGVYSMHPGWATTEGVQKSIPGFYNLFKDAFRDAAEGADTILYLALQDSSKLERGAFYLDRTPQPKHLTLAGTSYPPEEADRLLESVMGLVGDRVPPVRTQGAAGTGAETAGAGAEAAGAGSS</sequence>
<feature type="compositionally biased region" description="Low complexity" evidence="1">
    <location>
        <begin position="346"/>
        <end position="367"/>
    </location>
</feature>
<evidence type="ECO:0000313" key="2">
    <source>
        <dbReference type="EMBL" id="KAG2495647.1"/>
    </source>
</evidence>
<gene>
    <name evidence="2" type="ORF">HYH03_006247</name>
</gene>
<organism evidence="2 3">
    <name type="scientific">Edaphochlamys debaryana</name>
    <dbReference type="NCBI Taxonomy" id="47281"/>
    <lineage>
        <taxon>Eukaryota</taxon>
        <taxon>Viridiplantae</taxon>
        <taxon>Chlorophyta</taxon>
        <taxon>core chlorophytes</taxon>
        <taxon>Chlorophyceae</taxon>
        <taxon>CS clade</taxon>
        <taxon>Chlamydomonadales</taxon>
        <taxon>Chlamydomonadales incertae sedis</taxon>
        <taxon>Edaphochlamys</taxon>
    </lineage>
</organism>
<feature type="region of interest" description="Disordered" evidence="1">
    <location>
        <begin position="342"/>
        <end position="367"/>
    </location>
</feature>
<evidence type="ECO:0008006" key="4">
    <source>
        <dbReference type="Google" id="ProtNLM"/>
    </source>
</evidence>
<name>A0A835Y363_9CHLO</name>
<dbReference type="InterPro" id="IPR002347">
    <property type="entry name" value="SDR_fam"/>
</dbReference>
<evidence type="ECO:0000256" key="1">
    <source>
        <dbReference type="SAM" id="MobiDB-lite"/>
    </source>
</evidence>
<proteinExistence type="predicted"/>
<dbReference type="InterPro" id="IPR052992">
    <property type="entry name" value="SDR_member_12"/>
</dbReference>
<accession>A0A835Y363</accession>
<dbReference type="AlphaFoldDB" id="A0A835Y363"/>